<reference evidence="2 3" key="1">
    <citation type="submission" date="2020-08" db="EMBL/GenBank/DDBJ databases">
        <title>Sequencing the genomes of 1000 actinobacteria strains.</title>
        <authorList>
            <person name="Klenk H.-P."/>
        </authorList>
    </citation>
    <scope>NUCLEOTIDE SEQUENCE [LARGE SCALE GENOMIC DNA]</scope>
    <source>
        <strain evidence="2 3">DSM 45582</strain>
    </source>
</reference>
<feature type="transmembrane region" description="Helical" evidence="1">
    <location>
        <begin position="46"/>
        <end position="79"/>
    </location>
</feature>
<keyword evidence="1" id="KW-0472">Membrane</keyword>
<dbReference type="InterPro" id="IPR021401">
    <property type="entry name" value="DUF3040"/>
</dbReference>
<protein>
    <submittedName>
        <fullName evidence="2">Mg2+/citrate symporter</fullName>
    </submittedName>
</protein>
<dbReference type="EMBL" id="JACHIV010000001">
    <property type="protein sequence ID" value="MBB5070000.1"/>
    <property type="molecule type" value="Genomic_DNA"/>
</dbReference>
<evidence type="ECO:0000313" key="2">
    <source>
        <dbReference type="EMBL" id="MBB5070000.1"/>
    </source>
</evidence>
<evidence type="ECO:0000256" key="1">
    <source>
        <dbReference type="SAM" id="Phobius"/>
    </source>
</evidence>
<keyword evidence="1" id="KW-1133">Transmembrane helix</keyword>
<keyword evidence="1" id="KW-0812">Transmembrane</keyword>
<organism evidence="2 3">
    <name type="scientific">Saccharopolyspora gloriosae</name>
    <dbReference type="NCBI Taxonomy" id="455344"/>
    <lineage>
        <taxon>Bacteria</taxon>
        <taxon>Bacillati</taxon>
        <taxon>Actinomycetota</taxon>
        <taxon>Actinomycetes</taxon>
        <taxon>Pseudonocardiales</taxon>
        <taxon>Pseudonocardiaceae</taxon>
        <taxon>Saccharopolyspora</taxon>
    </lineage>
</organism>
<keyword evidence="3" id="KW-1185">Reference proteome</keyword>
<dbReference type="Pfam" id="PF11239">
    <property type="entry name" value="DUF3040"/>
    <property type="match status" value="1"/>
</dbReference>
<proteinExistence type="predicted"/>
<sequence length="88" mass="10079">MMGRDERRRLDEIGQHLSEDDPDFARKLTKPRPLWNLLHRWPVRMWLAAALFLLASVCLVTGDMVSMLVAAAAGTAIVMLRNWSFDAR</sequence>
<name>A0A840NDJ7_9PSEU</name>
<accession>A0A840NDJ7</accession>
<dbReference type="AlphaFoldDB" id="A0A840NDJ7"/>
<comment type="caution">
    <text evidence="2">The sequence shown here is derived from an EMBL/GenBank/DDBJ whole genome shotgun (WGS) entry which is preliminary data.</text>
</comment>
<gene>
    <name evidence="2" type="ORF">BJ969_003088</name>
</gene>
<dbReference type="RefSeq" id="WP_184479603.1">
    <property type="nucleotide sequence ID" value="NZ_JACHIV010000001.1"/>
</dbReference>
<dbReference type="Proteomes" id="UP000580474">
    <property type="component" value="Unassembled WGS sequence"/>
</dbReference>
<evidence type="ECO:0000313" key="3">
    <source>
        <dbReference type="Proteomes" id="UP000580474"/>
    </source>
</evidence>